<dbReference type="AlphaFoldDB" id="A0A1I3NI26"/>
<keyword evidence="1" id="KW-0472">Membrane</keyword>
<organism evidence="2 3">
    <name type="scientific">Planctomicrobium piriforme</name>
    <dbReference type="NCBI Taxonomy" id="1576369"/>
    <lineage>
        <taxon>Bacteria</taxon>
        <taxon>Pseudomonadati</taxon>
        <taxon>Planctomycetota</taxon>
        <taxon>Planctomycetia</taxon>
        <taxon>Planctomycetales</taxon>
        <taxon>Planctomycetaceae</taxon>
        <taxon>Planctomicrobium</taxon>
    </lineage>
</organism>
<evidence type="ECO:0000313" key="2">
    <source>
        <dbReference type="EMBL" id="SFJ08822.1"/>
    </source>
</evidence>
<keyword evidence="1" id="KW-0812">Transmembrane</keyword>
<dbReference type="Proteomes" id="UP000199518">
    <property type="component" value="Unassembled WGS sequence"/>
</dbReference>
<sequence length="42" mass="4174">MEALVIAPVLAAAAGYSLVYLLAGGGFMGAIVIFFVAKMLGG</sequence>
<dbReference type="RefSeq" id="WP_261340728.1">
    <property type="nucleotide sequence ID" value="NZ_FOQD01000015.1"/>
</dbReference>
<keyword evidence="3" id="KW-1185">Reference proteome</keyword>
<feature type="transmembrane region" description="Helical" evidence="1">
    <location>
        <begin position="6"/>
        <end position="37"/>
    </location>
</feature>
<evidence type="ECO:0000313" key="3">
    <source>
        <dbReference type="Proteomes" id="UP000199518"/>
    </source>
</evidence>
<gene>
    <name evidence="2" type="ORF">SAMN05421753_115104</name>
</gene>
<protein>
    <submittedName>
        <fullName evidence="2">Uncharacterized protein</fullName>
    </submittedName>
</protein>
<reference evidence="3" key="1">
    <citation type="submission" date="2016-10" db="EMBL/GenBank/DDBJ databases">
        <authorList>
            <person name="Varghese N."/>
            <person name="Submissions S."/>
        </authorList>
    </citation>
    <scope>NUCLEOTIDE SEQUENCE [LARGE SCALE GENOMIC DNA]</scope>
    <source>
        <strain evidence="3">DSM 26348</strain>
    </source>
</reference>
<accession>A0A1I3NI26</accession>
<name>A0A1I3NI26_9PLAN</name>
<evidence type="ECO:0000256" key="1">
    <source>
        <dbReference type="SAM" id="Phobius"/>
    </source>
</evidence>
<keyword evidence="1" id="KW-1133">Transmembrane helix</keyword>
<dbReference type="EMBL" id="FOQD01000015">
    <property type="protein sequence ID" value="SFJ08822.1"/>
    <property type="molecule type" value="Genomic_DNA"/>
</dbReference>
<proteinExistence type="predicted"/>